<reference evidence="4" key="1">
    <citation type="journal article" date="2019" name="Int. J. Syst. Evol. Microbiol.">
        <title>The Global Catalogue of Microorganisms (GCM) 10K type strain sequencing project: providing services to taxonomists for standard genome sequencing and annotation.</title>
        <authorList>
            <consortium name="The Broad Institute Genomics Platform"/>
            <consortium name="The Broad Institute Genome Sequencing Center for Infectious Disease"/>
            <person name="Wu L."/>
            <person name="Ma J."/>
        </authorList>
    </citation>
    <scope>NUCLEOTIDE SEQUENCE [LARGE SCALE GENOMIC DNA]</scope>
    <source>
        <strain evidence="4">JCM 16929</strain>
    </source>
</reference>
<dbReference type="Proteomes" id="UP001501490">
    <property type="component" value="Unassembled WGS sequence"/>
</dbReference>
<dbReference type="RefSeq" id="WP_344805033.1">
    <property type="nucleotide sequence ID" value="NZ_BAABAB010000017.1"/>
</dbReference>
<proteinExistence type="predicted"/>
<evidence type="ECO:0000313" key="3">
    <source>
        <dbReference type="EMBL" id="GAA3622032.1"/>
    </source>
</evidence>
<protein>
    <submittedName>
        <fullName evidence="3">Uncharacterized protein</fullName>
    </submittedName>
</protein>
<comment type="caution">
    <text evidence="3">The sequence shown here is derived from an EMBL/GenBank/DDBJ whole genome shotgun (WGS) entry which is preliminary data.</text>
</comment>
<accession>A0ABP6ZYL7</accession>
<sequence length="129" mass="13578">MSDDTPTIEPGPPESDPVSEPAATGASPLRLRLGVALILLWWIPFWALGPAITQALSGLPVPPSVAVVTGTIVVIQTVIGLLGFWVAGSEVKTIVQQAPKKRAALRAIWSIFIHGEIRTAETTGTEPPP</sequence>
<name>A0ABP6ZYL7_9ACTN</name>
<feature type="transmembrane region" description="Helical" evidence="2">
    <location>
        <begin position="33"/>
        <end position="53"/>
    </location>
</feature>
<keyword evidence="2" id="KW-0812">Transmembrane</keyword>
<keyword evidence="4" id="KW-1185">Reference proteome</keyword>
<keyword evidence="2" id="KW-1133">Transmembrane helix</keyword>
<organism evidence="3 4">
    <name type="scientific">Microlunatus ginsengisoli</name>
    <dbReference type="NCBI Taxonomy" id="363863"/>
    <lineage>
        <taxon>Bacteria</taxon>
        <taxon>Bacillati</taxon>
        <taxon>Actinomycetota</taxon>
        <taxon>Actinomycetes</taxon>
        <taxon>Propionibacteriales</taxon>
        <taxon>Propionibacteriaceae</taxon>
        <taxon>Microlunatus</taxon>
    </lineage>
</organism>
<evidence type="ECO:0000256" key="1">
    <source>
        <dbReference type="SAM" id="MobiDB-lite"/>
    </source>
</evidence>
<evidence type="ECO:0000256" key="2">
    <source>
        <dbReference type="SAM" id="Phobius"/>
    </source>
</evidence>
<feature type="region of interest" description="Disordered" evidence="1">
    <location>
        <begin position="1"/>
        <end position="23"/>
    </location>
</feature>
<evidence type="ECO:0000313" key="4">
    <source>
        <dbReference type="Proteomes" id="UP001501490"/>
    </source>
</evidence>
<dbReference type="EMBL" id="BAABAB010000017">
    <property type="protein sequence ID" value="GAA3622032.1"/>
    <property type="molecule type" value="Genomic_DNA"/>
</dbReference>
<keyword evidence="2" id="KW-0472">Membrane</keyword>
<feature type="transmembrane region" description="Helical" evidence="2">
    <location>
        <begin position="65"/>
        <end position="87"/>
    </location>
</feature>
<gene>
    <name evidence="3" type="ORF">GCM10022236_25470</name>
</gene>